<comment type="caution">
    <text evidence="2">The sequence shown here is derived from an EMBL/GenBank/DDBJ whole genome shotgun (WGS) entry which is preliminary data.</text>
</comment>
<dbReference type="Proteomes" id="UP000228740">
    <property type="component" value="Unassembled WGS sequence"/>
</dbReference>
<name>A0A2M9C2A3_9FLAO</name>
<dbReference type="OrthoDB" id="9767214at2"/>
<dbReference type="AlphaFoldDB" id="A0A2M9C2A3"/>
<evidence type="ECO:0000313" key="2">
    <source>
        <dbReference type="EMBL" id="PJJ64576.1"/>
    </source>
</evidence>
<accession>A0A2M9C2A3</accession>
<protein>
    <recommendedName>
        <fullName evidence="4">Zinc carboxypeptidase</fullName>
    </recommendedName>
</protein>
<proteinExistence type="predicted"/>
<evidence type="ECO:0008006" key="4">
    <source>
        <dbReference type="Google" id="ProtNLM"/>
    </source>
</evidence>
<dbReference type="RefSeq" id="WP_100377570.1">
    <property type="nucleotide sequence ID" value="NZ_PGFD01000002.1"/>
</dbReference>
<feature type="chain" id="PRO_5014786533" description="Zinc carboxypeptidase" evidence="1">
    <location>
        <begin position="18"/>
        <end position="574"/>
    </location>
</feature>
<dbReference type="SUPFAM" id="SSF53187">
    <property type="entry name" value="Zn-dependent exopeptidases"/>
    <property type="match status" value="1"/>
</dbReference>
<feature type="signal peptide" evidence="1">
    <location>
        <begin position="1"/>
        <end position="17"/>
    </location>
</feature>
<evidence type="ECO:0000313" key="3">
    <source>
        <dbReference type="Proteomes" id="UP000228740"/>
    </source>
</evidence>
<sequence>MKLKYLLFSFASCLIMAQNNFQTPFEKGNGNQTVTYDEMNVYYQNLAKNFNSIQYLKKGEDDNGKPIYVVVFNPFPEKNLNQLRKEKAILLINNGIHPGEPDGIDATMMLMRDLATKKIKTPQNFIVAAISAYNVSGMLNRSSFSRANQNGPEQYGFRGTARNYDLNRDFIKADTKNARSFQEIYQWLKPDVFIDNHVSNGADYQYTFTYISTFKERLGNVLGDYFYNNYQAKNLEDLKKLGYESTPYVNIHGDVPEVGFASFEDSPRYSTGYTTLFNSLGTVPETHMLKPYDKRVDATYKYMLVNLQNLDKDYKKIKQLRAENLKQYQAGKQYGIRWKIDSTKYSTMDFKGFEGKYKPSEISGKPRLYYDRNKPFTKKIKLFTTAVPTGYITIPKYYVIPQSQYRVLEELKRNQIQMKPIKKDSLISVESYKINDFKTVKNPYEGHYLHFETTVDKSTKNQSFLEGDYLVPTNQEGIKYIIETLEPEALDSFFNWNFFDGILAQKEYYSAYIFEDTAAELLKNDKDLKQKFEAKKASDKAFADDGTAQLDWIYRNSPYFEEKTFRQYPIYRIL</sequence>
<gene>
    <name evidence="2" type="ORF">CLV73_2937</name>
</gene>
<dbReference type="Gene3D" id="3.40.630.10">
    <property type="entry name" value="Zn peptidases"/>
    <property type="match status" value="1"/>
</dbReference>
<keyword evidence="3" id="KW-1185">Reference proteome</keyword>
<reference evidence="2 3" key="1">
    <citation type="submission" date="2017-11" db="EMBL/GenBank/DDBJ databases">
        <title>Genomic Encyclopedia of Archaeal and Bacterial Type Strains, Phase II (KMG-II): From Individual Species to Whole Genera.</title>
        <authorList>
            <person name="Goeker M."/>
        </authorList>
    </citation>
    <scope>NUCLEOTIDE SEQUENCE [LARGE SCALE GENOMIC DNA]</scope>
    <source>
        <strain evidence="2 3">DSM 27617</strain>
    </source>
</reference>
<dbReference type="EMBL" id="PGFD01000002">
    <property type="protein sequence ID" value="PJJ64576.1"/>
    <property type="molecule type" value="Genomic_DNA"/>
</dbReference>
<organism evidence="2 3">
    <name type="scientific">Chryseobacterium geocarposphaerae</name>
    <dbReference type="NCBI Taxonomy" id="1416776"/>
    <lineage>
        <taxon>Bacteria</taxon>
        <taxon>Pseudomonadati</taxon>
        <taxon>Bacteroidota</taxon>
        <taxon>Flavobacteriia</taxon>
        <taxon>Flavobacteriales</taxon>
        <taxon>Weeksellaceae</taxon>
        <taxon>Chryseobacterium group</taxon>
        <taxon>Chryseobacterium</taxon>
    </lineage>
</organism>
<evidence type="ECO:0000256" key="1">
    <source>
        <dbReference type="SAM" id="SignalP"/>
    </source>
</evidence>
<keyword evidence="1" id="KW-0732">Signal</keyword>